<keyword evidence="2" id="KW-1185">Reference proteome</keyword>
<dbReference type="Proteomes" id="UP000310017">
    <property type="component" value="Chromosome"/>
</dbReference>
<dbReference type="EMBL" id="CP040710">
    <property type="protein sequence ID" value="QCX01138.1"/>
    <property type="molecule type" value="Genomic_DNA"/>
</dbReference>
<dbReference type="OrthoDB" id="1118894at2"/>
<dbReference type="AlphaFoldDB" id="A0A5B7SVT2"/>
<protein>
    <recommendedName>
        <fullName evidence="3">Alpha/beta hydrolase</fullName>
    </recommendedName>
</protein>
<evidence type="ECO:0000313" key="1">
    <source>
        <dbReference type="EMBL" id="QCX01138.1"/>
    </source>
</evidence>
<dbReference type="Gene3D" id="3.40.50.1820">
    <property type="entry name" value="alpha/beta hydrolase"/>
    <property type="match status" value="1"/>
</dbReference>
<dbReference type="KEGG" id="asag:FGM00_13820"/>
<organism evidence="1 2">
    <name type="scientific">Aggregatimonas sangjinii</name>
    <dbReference type="NCBI Taxonomy" id="2583587"/>
    <lineage>
        <taxon>Bacteria</taxon>
        <taxon>Pseudomonadati</taxon>
        <taxon>Bacteroidota</taxon>
        <taxon>Flavobacteriia</taxon>
        <taxon>Flavobacteriales</taxon>
        <taxon>Flavobacteriaceae</taxon>
        <taxon>Aggregatimonas</taxon>
    </lineage>
</organism>
<evidence type="ECO:0008006" key="3">
    <source>
        <dbReference type="Google" id="ProtNLM"/>
    </source>
</evidence>
<gene>
    <name evidence="1" type="ORF">FGM00_13820</name>
</gene>
<dbReference type="SUPFAM" id="SSF53474">
    <property type="entry name" value="alpha/beta-Hydrolases"/>
    <property type="match status" value="1"/>
</dbReference>
<proteinExistence type="predicted"/>
<accession>A0A5B7SVT2</accession>
<name>A0A5B7SVT2_9FLAO</name>
<dbReference type="RefSeq" id="WP_138853477.1">
    <property type="nucleotide sequence ID" value="NZ_CP040710.1"/>
</dbReference>
<evidence type="ECO:0000313" key="2">
    <source>
        <dbReference type="Proteomes" id="UP000310017"/>
    </source>
</evidence>
<reference evidence="1 2" key="1">
    <citation type="submission" date="2019-05" db="EMBL/GenBank/DDBJ databases">
        <title>Genome sequencing of F202Z8.</title>
        <authorList>
            <person name="Kwon Y.M."/>
        </authorList>
    </citation>
    <scope>NUCLEOTIDE SEQUENCE [LARGE SCALE GENOMIC DNA]</scope>
    <source>
        <strain evidence="1 2">F202Z8</strain>
    </source>
</reference>
<dbReference type="InterPro" id="IPR029058">
    <property type="entry name" value="AB_hydrolase_fold"/>
</dbReference>
<sequence length="185" mass="20852">MAERLVVLSDMWGVKKGLWITSYLGYLQQYYNIVFYDIQQLSNVDLTIQSKENLHTAFVEGGIETAVAHLLKKEKEPSHYLAFSTGGTIAWKAALKGLPAKSLYAVSATRVRMENLKPDCPTTLLFGGNDKYRPDNEWCEKVAKHLEIVPDFGHEFYTDEKIIGKICQDLLAAVTAKPKEVKKVV</sequence>